<reference evidence="1" key="1">
    <citation type="submission" date="2023-08" db="EMBL/GenBank/DDBJ databases">
        <title>Functional and genomic diversity of the sorghum phyllosphere microbiome.</title>
        <authorList>
            <person name="Shade A."/>
        </authorList>
    </citation>
    <scope>NUCLEOTIDE SEQUENCE</scope>
    <source>
        <strain evidence="1">SORGH_AS_0974</strain>
    </source>
</reference>
<gene>
    <name evidence="1" type="ORF">QE369_002043</name>
</gene>
<organism evidence="1 2">
    <name type="scientific">Agrobacterium larrymoorei</name>
    <dbReference type="NCBI Taxonomy" id="160699"/>
    <lineage>
        <taxon>Bacteria</taxon>
        <taxon>Pseudomonadati</taxon>
        <taxon>Pseudomonadota</taxon>
        <taxon>Alphaproteobacteria</taxon>
        <taxon>Hyphomicrobiales</taxon>
        <taxon>Rhizobiaceae</taxon>
        <taxon>Rhizobium/Agrobacterium group</taxon>
        <taxon>Agrobacterium</taxon>
    </lineage>
</organism>
<proteinExistence type="predicted"/>
<accession>A0AAJ2ER85</accession>
<protein>
    <submittedName>
        <fullName evidence="1">Uncharacterized protein</fullName>
    </submittedName>
</protein>
<sequence length="76" mass="8028">MGASSRAADAKVPDESAPTAFTCGEGNLALSPERSDIGVQLEAALWSLLQGRLANGMLKFSCLCIFSSSFFSLKQQ</sequence>
<dbReference type="EMBL" id="JAVIZC010000002">
    <property type="protein sequence ID" value="MDR6101846.1"/>
    <property type="molecule type" value="Genomic_DNA"/>
</dbReference>
<evidence type="ECO:0000313" key="2">
    <source>
        <dbReference type="Proteomes" id="UP001255601"/>
    </source>
</evidence>
<comment type="caution">
    <text evidence="1">The sequence shown here is derived from an EMBL/GenBank/DDBJ whole genome shotgun (WGS) entry which is preliminary data.</text>
</comment>
<name>A0AAJ2ER85_9HYPH</name>
<dbReference type="Proteomes" id="UP001255601">
    <property type="component" value="Unassembled WGS sequence"/>
</dbReference>
<dbReference type="AlphaFoldDB" id="A0AAJ2ER85"/>
<evidence type="ECO:0000313" key="1">
    <source>
        <dbReference type="EMBL" id="MDR6101846.1"/>
    </source>
</evidence>